<dbReference type="EMBL" id="LJCR01000908">
    <property type="protein sequence ID" value="KPV51449.1"/>
    <property type="molecule type" value="Genomic_DNA"/>
</dbReference>
<feature type="non-terminal residue" evidence="2">
    <location>
        <position position="1"/>
    </location>
</feature>
<keyword evidence="1" id="KW-0472">Membrane</keyword>
<protein>
    <submittedName>
        <fullName evidence="2">Uncharacterized protein</fullName>
    </submittedName>
</protein>
<dbReference type="AlphaFoldDB" id="A0A0P9DMX7"/>
<keyword evidence="1" id="KW-1133">Transmembrane helix</keyword>
<evidence type="ECO:0000313" key="2">
    <source>
        <dbReference type="EMBL" id="KPV51449.1"/>
    </source>
</evidence>
<accession>A0A0P9DMX7</accession>
<sequence>IHPTAATELSRDGVYRFEHPIYLGLLLTIAGWTLPVPPCLAAVVLAYQGFRRAVRLERAHLASLKAQHRGLESFLWEDA</sequence>
<feature type="transmembrane region" description="Helical" evidence="1">
    <location>
        <begin position="21"/>
        <end position="47"/>
    </location>
</feature>
<comment type="caution">
    <text evidence="2">The sequence shown here is derived from an EMBL/GenBank/DDBJ whole genome shotgun (WGS) entry which is preliminary data.</text>
</comment>
<keyword evidence="3" id="KW-1185">Reference proteome</keyword>
<proteinExistence type="predicted"/>
<organism evidence="2 3">
    <name type="scientific">Kouleothrix aurantiaca</name>
    <dbReference type="NCBI Taxonomy" id="186479"/>
    <lineage>
        <taxon>Bacteria</taxon>
        <taxon>Bacillati</taxon>
        <taxon>Chloroflexota</taxon>
        <taxon>Chloroflexia</taxon>
        <taxon>Chloroflexales</taxon>
        <taxon>Roseiflexineae</taxon>
        <taxon>Roseiflexaceae</taxon>
        <taxon>Kouleothrix</taxon>
    </lineage>
</organism>
<dbReference type="Proteomes" id="UP000050509">
    <property type="component" value="Unassembled WGS sequence"/>
</dbReference>
<gene>
    <name evidence="2" type="ORF">SE17_21105</name>
</gene>
<name>A0A0P9DMX7_9CHLR</name>
<evidence type="ECO:0000256" key="1">
    <source>
        <dbReference type="SAM" id="Phobius"/>
    </source>
</evidence>
<keyword evidence="1" id="KW-0812">Transmembrane</keyword>
<reference evidence="2 3" key="1">
    <citation type="submission" date="2015-09" db="EMBL/GenBank/DDBJ databases">
        <title>Draft genome sequence of Kouleothrix aurantiaca JCM 19913.</title>
        <authorList>
            <person name="Hemp J."/>
        </authorList>
    </citation>
    <scope>NUCLEOTIDE SEQUENCE [LARGE SCALE GENOMIC DNA]</scope>
    <source>
        <strain evidence="2 3">COM-B</strain>
    </source>
</reference>
<evidence type="ECO:0000313" key="3">
    <source>
        <dbReference type="Proteomes" id="UP000050509"/>
    </source>
</evidence>